<feature type="compositionally biased region" description="Low complexity" evidence="1">
    <location>
        <begin position="77"/>
        <end position="94"/>
    </location>
</feature>
<feature type="region of interest" description="Disordered" evidence="1">
    <location>
        <begin position="64"/>
        <end position="112"/>
    </location>
</feature>
<accession>A0A0S4V544</accession>
<dbReference type="EMBL" id="LN899824">
    <property type="protein sequence ID" value="CUV29824.1"/>
    <property type="molecule type" value="Genomic_DNA"/>
</dbReference>
<evidence type="ECO:0008006" key="3">
    <source>
        <dbReference type="Google" id="ProtNLM"/>
    </source>
</evidence>
<sequence length="112" mass="11276">MEEAAAAAQSLEEQARLLRETVASFRLPQGGGEVRAAAPAVRAVAAAKPAAAATVARPAVRKPAATVRARAPRKPAAEAPVAKAASSPAPAEPAGGKLALSTAVDQDDWTQF</sequence>
<protein>
    <recommendedName>
        <fullName evidence="3">Methyl-accepting chemotaxis protein</fullName>
    </recommendedName>
</protein>
<name>A0A0S4V544_RALSL</name>
<proteinExistence type="predicted"/>
<evidence type="ECO:0000256" key="1">
    <source>
        <dbReference type="SAM" id="MobiDB-lite"/>
    </source>
</evidence>
<organism evidence="2">
    <name type="scientific">Ralstonia solanacearum</name>
    <name type="common">Pseudomonas solanacearum</name>
    <dbReference type="NCBI Taxonomy" id="305"/>
    <lineage>
        <taxon>Bacteria</taxon>
        <taxon>Pseudomonadati</taxon>
        <taxon>Pseudomonadota</taxon>
        <taxon>Betaproteobacteria</taxon>
        <taxon>Burkholderiales</taxon>
        <taxon>Burkholderiaceae</taxon>
        <taxon>Ralstonia</taxon>
        <taxon>Ralstonia solanacearum species complex</taxon>
    </lineage>
</organism>
<dbReference type="AlphaFoldDB" id="A0A0S4V544"/>
<gene>
    <name evidence="2" type="ORF">RUN1985_v1_520001</name>
</gene>
<evidence type="ECO:0000313" key="2">
    <source>
        <dbReference type="EMBL" id="CUV29824.1"/>
    </source>
</evidence>
<reference evidence="2" key="1">
    <citation type="submission" date="2015-10" db="EMBL/GenBank/DDBJ databases">
        <authorList>
            <person name="Gilbert D.G."/>
        </authorList>
    </citation>
    <scope>NUCLEOTIDE SEQUENCE</scope>
    <source>
        <strain evidence="2">Phyl III-seqv23</strain>
    </source>
</reference>